<evidence type="ECO:0000256" key="2">
    <source>
        <dbReference type="ARBA" id="ARBA00022741"/>
    </source>
</evidence>
<evidence type="ECO:0000256" key="1">
    <source>
        <dbReference type="ARBA" id="ARBA00007381"/>
    </source>
</evidence>
<dbReference type="InterPro" id="IPR029048">
    <property type="entry name" value="HSP70_C_sf"/>
</dbReference>
<evidence type="ECO:0000313" key="6">
    <source>
        <dbReference type="Proteomes" id="UP000196158"/>
    </source>
</evidence>
<dbReference type="InterPro" id="IPR018181">
    <property type="entry name" value="Heat_shock_70_CS"/>
</dbReference>
<dbReference type="GO" id="GO:0005524">
    <property type="term" value="F:ATP binding"/>
    <property type="evidence" value="ECO:0007669"/>
    <property type="project" value="UniProtKB-KW"/>
</dbReference>
<dbReference type="InterPro" id="IPR029047">
    <property type="entry name" value="HSP70_peptide-bd_sf"/>
</dbReference>
<name>A0A1X7R6V0_9SACH</name>
<dbReference type="CDD" id="cd11732">
    <property type="entry name" value="ASKHA_NBD_HSP70_HSP105-110-like"/>
    <property type="match status" value="1"/>
</dbReference>
<dbReference type="PANTHER" id="PTHR45639:SF4">
    <property type="entry name" value="HSC70CB, ISOFORM G"/>
    <property type="match status" value="1"/>
</dbReference>
<dbReference type="Gene3D" id="3.30.420.40">
    <property type="match status" value="2"/>
</dbReference>
<sequence length="638" mass="71875">MSFPVGIDFGNMHSVIAVARNNGVDILINDVSNRSTPSIVGFGEKQRYIGEDGKTKQTSNVLNTADNLQTLLGLRFGTTDFDREKMYMNESLIEYSDDFVGIEVNYAGALQQFSSTQLVATYLNHLKTIALNDMKSEIKDICISIPLWYNEEKRVALMDACKIAGLSNVTLVDCLTAAAVFYGLTKPDLPELKQKAKIVGFFDSGHATTSFAIAAFHQGKLKILSSAFVKGLGGRDFDRAITEYMAELFVNKYKIDIRQNKKAYFRVMTQAEKLKKVLSVNQSGQLNIECLMDDIDVSAELSREKFEELISPIIVKKLEQCIALTFKRAHVESLDALELLGGSTRVPLVKRLIEEHTGIKLSSTLNQDEAAVKGAALIAAKYSSTVALKPIKFRNILAENITLYWDNPIPGGHDSLEVFSKVTHYPITKSTVVEVSSDFTLAAHNGKRHLMKKSISEINHNLLGLWKISGIDPKKHKGKKSEKIYVELILSCDVSKFLHIDDAYVIAKDSNHSNDKEKGHPNYKRIERLKVETLPISKNQDKIVKWSQLETIMIKQDQLVKDTEEMKNELESSIYSLRSKVEGVYAELLRSKEKDYVLNLLDETENWLYDEGEDATIKEYNSKYQKIKQLSNEISTRQ</sequence>
<organism evidence="5 6">
    <name type="scientific">Maudiozyma saulgeensis</name>
    <dbReference type="NCBI Taxonomy" id="1789683"/>
    <lineage>
        <taxon>Eukaryota</taxon>
        <taxon>Fungi</taxon>
        <taxon>Dikarya</taxon>
        <taxon>Ascomycota</taxon>
        <taxon>Saccharomycotina</taxon>
        <taxon>Saccharomycetes</taxon>
        <taxon>Saccharomycetales</taxon>
        <taxon>Saccharomycetaceae</taxon>
        <taxon>Maudiozyma</taxon>
    </lineage>
</organism>
<dbReference type="PROSITE" id="PS01036">
    <property type="entry name" value="HSP70_3"/>
    <property type="match status" value="1"/>
</dbReference>
<dbReference type="AlphaFoldDB" id="A0A1X7R6V0"/>
<dbReference type="Gene3D" id="1.20.1270.10">
    <property type="match status" value="1"/>
</dbReference>
<protein>
    <submittedName>
        <fullName evidence="5">Similar to Saccharomyces cerevisiae YBR169C SSE2 Member of the heat shock protein 70 (HSP70) family</fullName>
    </submittedName>
</protein>
<comment type="similarity">
    <text evidence="1">Belongs to the heat shock protein 70 family.</text>
</comment>
<dbReference type="GO" id="GO:0140662">
    <property type="term" value="F:ATP-dependent protein folding chaperone"/>
    <property type="evidence" value="ECO:0007669"/>
    <property type="project" value="InterPro"/>
</dbReference>
<dbReference type="STRING" id="1789683.A0A1X7R6V0"/>
<dbReference type="FunFam" id="3.90.640.10:FF:000004">
    <property type="entry name" value="Heat shock 70 kDa protein 4"/>
    <property type="match status" value="1"/>
</dbReference>
<keyword evidence="3" id="KW-0067">ATP-binding</keyword>
<dbReference type="InterPro" id="IPR013126">
    <property type="entry name" value="Hsp_70_fam"/>
</dbReference>
<accession>A0A1X7R6V0</accession>
<dbReference type="Gene3D" id="3.30.30.30">
    <property type="match status" value="1"/>
</dbReference>
<dbReference type="PANTHER" id="PTHR45639">
    <property type="entry name" value="HSC70CB, ISOFORM G-RELATED"/>
    <property type="match status" value="1"/>
</dbReference>
<dbReference type="InterPro" id="IPR043129">
    <property type="entry name" value="ATPase_NBD"/>
</dbReference>
<dbReference type="EMBL" id="FXLY01000007">
    <property type="protein sequence ID" value="SMN21189.1"/>
    <property type="molecule type" value="Genomic_DNA"/>
</dbReference>
<dbReference type="Gene3D" id="2.60.34.10">
    <property type="entry name" value="Substrate Binding Domain Of DNAk, Chain A, domain 1"/>
    <property type="match status" value="1"/>
</dbReference>
<dbReference type="FunFam" id="1.20.1270.10:FF:000002">
    <property type="entry name" value="Heat shock 70 kDa protein 4"/>
    <property type="match status" value="1"/>
</dbReference>
<evidence type="ECO:0000256" key="4">
    <source>
        <dbReference type="ARBA" id="ARBA00023016"/>
    </source>
</evidence>
<dbReference type="Proteomes" id="UP000196158">
    <property type="component" value="Unassembled WGS sequence"/>
</dbReference>
<dbReference type="SUPFAM" id="SSF100934">
    <property type="entry name" value="Heat shock protein 70kD (HSP70), C-terminal subdomain"/>
    <property type="match status" value="1"/>
</dbReference>
<dbReference type="PRINTS" id="PR00301">
    <property type="entry name" value="HEATSHOCK70"/>
</dbReference>
<keyword evidence="6" id="KW-1185">Reference proteome</keyword>
<evidence type="ECO:0000256" key="3">
    <source>
        <dbReference type="ARBA" id="ARBA00022840"/>
    </source>
</evidence>
<dbReference type="SUPFAM" id="SSF53067">
    <property type="entry name" value="Actin-like ATPase domain"/>
    <property type="match status" value="2"/>
</dbReference>
<proteinExistence type="inferred from homology"/>
<evidence type="ECO:0000313" key="5">
    <source>
        <dbReference type="EMBL" id="SMN21189.1"/>
    </source>
</evidence>
<dbReference type="GO" id="GO:0005829">
    <property type="term" value="C:cytosol"/>
    <property type="evidence" value="ECO:0007669"/>
    <property type="project" value="TreeGrafter"/>
</dbReference>
<dbReference type="GO" id="GO:0005634">
    <property type="term" value="C:nucleus"/>
    <property type="evidence" value="ECO:0007669"/>
    <property type="project" value="TreeGrafter"/>
</dbReference>
<keyword evidence="2" id="KW-0547">Nucleotide-binding</keyword>
<keyword evidence="4 5" id="KW-0346">Stress response</keyword>
<reference evidence="5 6" key="1">
    <citation type="submission" date="2017-04" db="EMBL/GenBank/DDBJ databases">
        <authorList>
            <person name="Afonso C.L."/>
            <person name="Miller P.J."/>
            <person name="Scott M.A."/>
            <person name="Spackman E."/>
            <person name="Goraichik I."/>
            <person name="Dimitrov K.M."/>
            <person name="Suarez D.L."/>
            <person name="Swayne D.E."/>
        </authorList>
    </citation>
    <scope>NUCLEOTIDE SEQUENCE [LARGE SCALE GENOMIC DNA]</scope>
</reference>
<dbReference type="Pfam" id="PF00012">
    <property type="entry name" value="HSP70"/>
    <property type="match status" value="1"/>
</dbReference>
<dbReference type="Gene3D" id="3.90.640.10">
    <property type="entry name" value="Actin, Chain A, domain 4"/>
    <property type="match status" value="1"/>
</dbReference>
<gene>
    <name evidence="5" type="ORF">KASA_0L02299G</name>
</gene>
<dbReference type="OrthoDB" id="434160at2759"/>